<comment type="catalytic activity">
    <reaction evidence="3 4">
        <text>[thioredoxin]-disulfide + L-methionine + H2O = L-methionine (S)-S-oxide + [thioredoxin]-dithiol</text>
        <dbReference type="Rhea" id="RHEA:19993"/>
        <dbReference type="Rhea" id="RHEA-COMP:10698"/>
        <dbReference type="Rhea" id="RHEA-COMP:10700"/>
        <dbReference type="ChEBI" id="CHEBI:15377"/>
        <dbReference type="ChEBI" id="CHEBI:29950"/>
        <dbReference type="ChEBI" id="CHEBI:50058"/>
        <dbReference type="ChEBI" id="CHEBI:57844"/>
        <dbReference type="ChEBI" id="CHEBI:58772"/>
        <dbReference type="EC" id="1.8.4.11"/>
    </reaction>
</comment>
<dbReference type="EMBL" id="QLIX01000009">
    <property type="protein sequence ID" value="RAI58477.1"/>
    <property type="molecule type" value="Genomic_DNA"/>
</dbReference>
<dbReference type="PANTHER" id="PTHR43774">
    <property type="entry name" value="PEPTIDE METHIONINE SULFOXIDE REDUCTASE"/>
    <property type="match status" value="1"/>
</dbReference>
<evidence type="ECO:0000259" key="5">
    <source>
        <dbReference type="Pfam" id="PF01625"/>
    </source>
</evidence>
<protein>
    <recommendedName>
        <fullName evidence="4">Peptide methionine sulfoxide reductase MsrA</fullName>
        <shortName evidence="4">Protein-methionine-S-oxide reductase</shortName>
        <ecNumber evidence="4">1.8.4.11</ecNumber>
    </recommendedName>
    <alternativeName>
        <fullName evidence="4">Peptide-methionine (S)-S-oxide reductase</fullName>
        <shortName evidence="4">Peptide Met(O) reductase</shortName>
    </alternativeName>
</protein>
<dbReference type="RefSeq" id="WP_111470489.1">
    <property type="nucleotide sequence ID" value="NZ_QLIX01000009.1"/>
</dbReference>
<accession>A0A327M7L7</accession>
<dbReference type="InterPro" id="IPR002569">
    <property type="entry name" value="Met_Sox_Rdtase_MsrA_dom"/>
</dbReference>
<proteinExistence type="inferred from homology"/>
<keyword evidence="1 4" id="KW-0560">Oxidoreductase</keyword>
<comment type="catalytic activity">
    <reaction evidence="2 4">
        <text>L-methionyl-[protein] + [thioredoxin]-disulfide + H2O = L-methionyl-(S)-S-oxide-[protein] + [thioredoxin]-dithiol</text>
        <dbReference type="Rhea" id="RHEA:14217"/>
        <dbReference type="Rhea" id="RHEA-COMP:10698"/>
        <dbReference type="Rhea" id="RHEA-COMP:10700"/>
        <dbReference type="Rhea" id="RHEA-COMP:12313"/>
        <dbReference type="Rhea" id="RHEA-COMP:12315"/>
        <dbReference type="ChEBI" id="CHEBI:15377"/>
        <dbReference type="ChEBI" id="CHEBI:16044"/>
        <dbReference type="ChEBI" id="CHEBI:29950"/>
        <dbReference type="ChEBI" id="CHEBI:44120"/>
        <dbReference type="ChEBI" id="CHEBI:50058"/>
        <dbReference type="EC" id="1.8.4.11"/>
    </reaction>
</comment>
<evidence type="ECO:0000256" key="3">
    <source>
        <dbReference type="ARBA" id="ARBA00048782"/>
    </source>
</evidence>
<dbReference type="GO" id="GO:0008113">
    <property type="term" value="F:peptide-methionine (S)-S-oxide reductase activity"/>
    <property type="evidence" value="ECO:0007669"/>
    <property type="project" value="UniProtKB-UniRule"/>
</dbReference>
<dbReference type="PANTHER" id="PTHR43774:SF1">
    <property type="entry name" value="PEPTIDE METHIONINE SULFOXIDE REDUCTASE MSRA 2"/>
    <property type="match status" value="1"/>
</dbReference>
<dbReference type="Pfam" id="PF01625">
    <property type="entry name" value="PMSR"/>
    <property type="match status" value="1"/>
</dbReference>
<reference evidence="7" key="1">
    <citation type="submission" date="2018-06" db="EMBL/GenBank/DDBJ databases">
        <authorList>
            <person name="Khan S.A."/>
        </authorList>
    </citation>
    <scope>NUCLEOTIDE SEQUENCE [LARGE SCALE GENOMIC DNA]</scope>
    <source>
        <strain evidence="7">DB-1506</strain>
    </source>
</reference>
<dbReference type="NCBIfam" id="TIGR00401">
    <property type="entry name" value="msrA"/>
    <property type="match status" value="1"/>
</dbReference>
<dbReference type="InterPro" id="IPR036509">
    <property type="entry name" value="Met_Sox_Rdtase_MsrA_sf"/>
</dbReference>
<dbReference type="HAMAP" id="MF_01401">
    <property type="entry name" value="MsrA"/>
    <property type="match status" value="1"/>
</dbReference>
<gene>
    <name evidence="4 6" type="primary">msrA</name>
    <name evidence="6" type="ORF">DOO78_14110</name>
</gene>
<comment type="similarity">
    <text evidence="4">Belongs to the MsrA Met sulfoxide reductase family.</text>
</comment>
<evidence type="ECO:0000256" key="1">
    <source>
        <dbReference type="ARBA" id="ARBA00023002"/>
    </source>
</evidence>
<organism evidence="6 7">
    <name type="scientific">Roseicella frigidaeris</name>
    <dbReference type="NCBI Taxonomy" id="2230885"/>
    <lineage>
        <taxon>Bacteria</taxon>
        <taxon>Pseudomonadati</taxon>
        <taxon>Pseudomonadota</taxon>
        <taxon>Alphaproteobacteria</taxon>
        <taxon>Acetobacterales</taxon>
        <taxon>Roseomonadaceae</taxon>
        <taxon>Roseicella</taxon>
    </lineage>
</organism>
<feature type="active site" evidence="4">
    <location>
        <position position="22"/>
    </location>
</feature>
<sequence>MSGTESGHAEATTEVATLGGGCFWCLDAVFRDLRGVTGVHSGYAGGHVENPTYEQVCGKRTGHAEVVQVSFDPRQLSYEDLLRVFFTIHDPTTKDRQGNDVGPQYRSVILYHSPEQKAAAERVMAEVTAQDLWGAPLVTELVPFDRYWPGEPEHQDYFARTPWSGYCQVVIAPKVAKFRKLYADRLKRPAA</sequence>
<keyword evidence="7" id="KW-1185">Reference proteome</keyword>
<evidence type="ECO:0000313" key="7">
    <source>
        <dbReference type="Proteomes" id="UP000249065"/>
    </source>
</evidence>
<name>A0A327M7L7_9PROT</name>
<comment type="caution">
    <text evidence="6">The sequence shown here is derived from an EMBL/GenBank/DDBJ whole genome shotgun (WGS) entry which is preliminary data.</text>
</comment>
<evidence type="ECO:0000256" key="2">
    <source>
        <dbReference type="ARBA" id="ARBA00047806"/>
    </source>
</evidence>
<evidence type="ECO:0000256" key="4">
    <source>
        <dbReference type="HAMAP-Rule" id="MF_01401"/>
    </source>
</evidence>
<comment type="function">
    <text evidence="4">Has an important function as a repair enzyme for proteins that have been inactivated by oxidation. Catalyzes the reversible oxidation-reduction of methionine sulfoxide in proteins to methionine.</text>
</comment>
<dbReference type="EC" id="1.8.4.11" evidence="4"/>
<dbReference type="GO" id="GO:0033744">
    <property type="term" value="F:L-methionine:thioredoxin-disulfide S-oxidoreductase activity"/>
    <property type="evidence" value="ECO:0007669"/>
    <property type="project" value="RHEA"/>
</dbReference>
<evidence type="ECO:0000313" key="6">
    <source>
        <dbReference type="EMBL" id="RAI58477.1"/>
    </source>
</evidence>
<dbReference type="AlphaFoldDB" id="A0A327M7L7"/>
<dbReference type="SUPFAM" id="SSF55068">
    <property type="entry name" value="Peptide methionine sulfoxide reductase"/>
    <property type="match status" value="1"/>
</dbReference>
<dbReference type="Gene3D" id="3.30.1060.10">
    <property type="entry name" value="Peptide methionine sulphoxide reductase MsrA"/>
    <property type="match status" value="1"/>
</dbReference>
<feature type="domain" description="Peptide methionine sulphoxide reductase MsrA" evidence="5">
    <location>
        <begin position="16"/>
        <end position="168"/>
    </location>
</feature>
<dbReference type="Proteomes" id="UP000249065">
    <property type="component" value="Unassembled WGS sequence"/>
</dbReference>
<dbReference type="OrthoDB" id="4174719at2"/>